<evidence type="ECO:0000256" key="3">
    <source>
        <dbReference type="ARBA" id="ARBA00022692"/>
    </source>
</evidence>
<organism evidence="7 8">
    <name type="scientific">Halorubrum laminariae</name>
    <dbReference type="NCBI Taxonomy" id="1433523"/>
    <lineage>
        <taxon>Archaea</taxon>
        <taxon>Methanobacteriati</taxon>
        <taxon>Methanobacteriota</taxon>
        <taxon>Stenosarchaea group</taxon>
        <taxon>Halobacteria</taxon>
        <taxon>Halobacteriales</taxon>
        <taxon>Haloferacaceae</taxon>
        <taxon>Halorubrum</taxon>
    </lineage>
</organism>
<dbReference type="RefSeq" id="WP_256418986.1">
    <property type="nucleotide sequence ID" value="NZ_JANHDL010000011.1"/>
</dbReference>
<feature type="transmembrane region" description="Helical" evidence="6">
    <location>
        <begin position="103"/>
        <end position="120"/>
    </location>
</feature>
<feature type="transmembrane region" description="Helical" evidence="6">
    <location>
        <begin position="7"/>
        <end position="28"/>
    </location>
</feature>
<keyword evidence="8" id="KW-1185">Reference proteome</keyword>
<feature type="transmembrane region" description="Helical" evidence="6">
    <location>
        <begin position="438"/>
        <end position="458"/>
    </location>
</feature>
<comment type="caution">
    <text evidence="7">The sequence shown here is derived from an EMBL/GenBank/DDBJ whole genome shotgun (WGS) entry which is preliminary data.</text>
</comment>
<dbReference type="InterPro" id="IPR050833">
    <property type="entry name" value="Poly_Biosynth_Transport"/>
</dbReference>
<feature type="transmembrane region" description="Helical" evidence="6">
    <location>
        <begin position="141"/>
        <end position="160"/>
    </location>
</feature>
<keyword evidence="4 6" id="KW-1133">Transmembrane helix</keyword>
<dbReference type="AlphaFoldDB" id="A0ABD6C1S1"/>
<protein>
    <submittedName>
        <fullName evidence="7">Polysaccharide biosynthesis C-terminal domain-containing protein</fullName>
    </submittedName>
</protein>
<feature type="transmembrane region" description="Helical" evidence="6">
    <location>
        <begin position="408"/>
        <end position="426"/>
    </location>
</feature>
<feature type="transmembrane region" description="Helical" evidence="6">
    <location>
        <begin position="225"/>
        <end position="243"/>
    </location>
</feature>
<evidence type="ECO:0000256" key="5">
    <source>
        <dbReference type="ARBA" id="ARBA00023136"/>
    </source>
</evidence>
<dbReference type="Proteomes" id="UP001597185">
    <property type="component" value="Unassembled WGS sequence"/>
</dbReference>
<sequence>MDLRGAIFKLFSARVLLSIIGFGGIAYFTQVLGADAIGSFFLFQTVIGLTAIGSNLGLRRAAEKELSAGEDPGEVMATTVVLTSFLLIPFVAGILIAQPVLDTYIGIKGVSLYVALGLVATQARRLVIRLLAGQMRVGQTASLRIIGKLVWIIVGVALILTGLDALAILIGFIAGDLAIVLGALVRLDLAYAKPSVKRARSLLSFGYYIMLRSSGSYIYSWMDVAILGFFVPTAHVGAYEIAWRVAAASLQLTNAIRETIFPKISEMDANGAVGEIRTLVYRWIQPPVYLIIPGIFGTLVLGESVLRLPFGEEVAIATPVLVIFMGEKVIRTGHLLFTATIYAMDQPELGYRAEVTALSLNLILNLALIPPFGILGAALATTSSSGVAALISGFYLDQMIDLDIPLRLFGWSTMSAILMGVGVYVIEPYLLPDWVGLSIGVMTGVLLYGLLMAANAPVREEILSFRRRITQH</sequence>
<feature type="transmembrane region" description="Helical" evidence="6">
    <location>
        <begin position="287"/>
        <end position="308"/>
    </location>
</feature>
<feature type="transmembrane region" description="Helical" evidence="6">
    <location>
        <begin position="40"/>
        <end position="58"/>
    </location>
</feature>
<evidence type="ECO:0000256" key="2">
    <source>
        <dbReference type="ARBA" id="ARBA00022475"/>
    </source>
</evidence>
<keyword evidence="3 6" id="KW-0812">Transmembrane</keyword>
<reference evidence="7 8" key="1">
    <citation type="journal article" date="2019" name="Int. J. Syst. Evol. Microbiol.">
        <title>The Global Catalogue of Microorganisms (GCM) 10K type strain sequencing project: providing services to taxonomists for standard genome sequencing and annotation.</title>
        <authorList>
            <consortium name="The Broad Institute Genomics Platform"/>
            <consortium name="The Broad Institute Genome Sequencing Center for Infectious Disease"/>
            <person name="Wu L."/>
            <person name="Ma J."/>
        </authorList>
    </citation>
    <scope>NUCLEOTIDE SEQUENCE [LARGE SCALE GENOMIC DNA]</scope>
    <source>
        <strain evidence="7 8">CGMCC 1.12689</strain>
    </source>
</reference>
<dbReference type="EMBL" id="JBHUDB010000010">
    <property type="protein sequence ID" value="MFD1571291.1"/>
    <property type="molecule type" value="Genomic_DNA"/>
</dbReference>
<dbReference type="PANTHER" id="PTHR30250">
    <property type="entry name" value="PST FAMILY PREDICTED COLANIC ACID TRANSPORTER"/>
    <property type="match status" value="1"/>
</dbReference>
<feature type="transmembrane region" description="Helical" evidence="6">
    <location>
        <begin position="79"/>
        <end position="97"/>
    </location>
</feature>
<evidence type="ECO:0000256" key="6">
    <source>
        <dbReference type="SAM" id="Phobius"/>
    </source>
</evidence>
<gene>
    <name evidence="7" type="ORF">ACFR9T_11940</name>
</gene>
<accession>A0ABD6C1S1</accession>
<evidence type="ECO:0000256" key="4">
    <source>
        <dbReference type="ARBA" id="ARBA00022989"/>
    </source>
</evidence>
<keyword evidence="2" id="KW-1003">Cell membrane</keyword>
<evidence type="ECO:0000313" key="7">
    <source>
        <dbReference type="EMBL" id="MFD1571291.1"/>
    </source>
</evidence>
<dbReference type="GO" id="GO:0005886">
    <property type="term" value="C:plasma membrane"/>
    <property type="evidence" value="ECO:0007669"/>
    <property type="project" value="UniProtKB-SubCell"/>
</dbReference>
<dbReference type="PANTHER" id="PTHR30250:SF11">
    <property type="entry name" value="O-ANTIGEN TRANSPORTER-RELATED"/>
    <property type="match status" value="1"/>
</dbReference>
<proteinExistence type="predicted"/>
<feature type="transmembrane region" description="Helical" evidence="6">
    <location>
        <begin position="374"/>
        <end position="396"/>
    </location>
</feature>
<evidence type="ECO:0000313" key="8">
    <source>
        <dbReference type="Proteomes" id="UP001597185"/>
    </source>
</evidence>
<keyword evidence="5 6" id="KW-0472">Membrane</keyword>
<evidence type="ECO:0000256" key="1">
    <source>
        <dbReference type="ARBA" id="ARBA00004651"/>
    </source>
</evidence>
<name>A0ABD6C1S1_9EURY</name>
<dbReference type="Pfam" id="PF13440">
    <property type="entry name" value="Polysacc_synt_3"/>
    <property type="match status" value="1"/>
</dbReference>
<comment type="subcellular location">
    <subcellularLocation>
        <location evidence="1">Cell membrane</location>
        <topology evidence="1">Multi-pass membrane protein</topology>
    </subcellularLocation>
</comment>